<proteinExistence type="predicted"/>
<feature type="region of interest" description="Disordered" evidence="1">
    <location>
        <begin position="35"/>
        <end position="65"/>
    </location>
</feature>
<evidence type="ECO:0000256" key="1">
    <source>
        <dbReference type="SAM" id="MobiDB-lite"/>
    </source>
</evidence>
<dbReference type="EMBL" id="JAHRIQ010000816">
    <property type="protein sequence ID" value="MEQ2220967.1"/>
    <property type="molecule type" value="Genomic_DNA"/>
</dbReference>
<organism evidence="2 3">
    <name type="scientific">Ilyodon furcidens</name>
    <name type="common">goldbreast splitfin</name>
    <dbReference type="NCBI Taxonomy" id="33524"/>
    <lineage>
        <taxon>Eukaryota</taxon>
        <taxon>Metazoa</taxon>
        <taxon>Chordata</taxon>
        <taxon>Craniata</taxon>
        <taxon>Vertebrata</taxon>
        <taxon>Euteleostomi</taxon>
        <taxon>Actinopterygii</taxon>
        <taxon>Neopterygii</taxon>
        <taxon>Teleostei</taxon>
        <taxon>Neoteleostei</taxon>
        <taxon>Acanthomorphata</taxon>
        <taxon>Ovalentaria</taxon>
        <taxon>Atherinomorphae</taxon>
        <taxon>Cyprinodontiformes</taxon>
        <taxon>Goodeidae</taxon>
        <taxon>Ilyodon</taxon>
    </lineage>
</organism>
<gene>
    <name evidence="2" type="ORF">ILYODFUR_010979</name>
</gene>
<comment type="caution">
    <text evidence="2">The sequence shown here is derived from an EMBL/GenBank/DDBJ whole genome shotgun (WGS) entry which is preliminary data.</text>
</comment>
<protein>
    <submittedName>
        <fullName evidence="2">Uncharacterized protein</fullName>
    </submittedName>
</protein>
<evidence type="ECO:0000313" key="2">
    <source>
        <dbReference type="EMBL" id="MEQ2220967.1"/>
    </source>
</evidence>
<feature type="compositionally biased region" description="Polar residues" evidence="1">
    <location>
        <begin position="53"/>
        <end position="65"/>
    </location>
</feature>
<evidence type="ECO:0000313" key="3">
    <source>
        <dbReference type="Proteomes" id="UP001482620"/>
    </source>
</evidence>
<name>A0ABV0SK79_9TELE</name>
<accession>A0ABV0SK79</accession>
<keyword evidence="3" id="KW-1185">Reference proteome</keyword>
<reference evidence="2 3" key="1">
    <citation type="submission" date="2021-06" db="EMBL/GenBank/DDBJ databases">
        <authorList>
            <person name="Palmer J.M."/>
        </authorList>
    </citation>
    <scope>NUCLEOTIDE SEQUENCE [LARGE SCALE GENOMIC DNA]</scope>
    <source>
        <strain evidence="3">if_2019</strain>
        <tissue evidence="2">Muscle</tissue>
    </source>
</reference>
<dbReference type="Proteomes" id="UP001482620">
    <property type="component" value="Unassembled WGS sequence"/>
</dbReference>
<sequence>MEKGSVTTLCQEDLHLSALLAMLCDTTVLMSGNGEGLQGKHLRSKVRKKTDGQHGSIQTGRNQDVPGSTLHPFCLCHGPPVK</sequence>
<feature type="non-terminal residue" evidence="2">
    <location>
        <position position="82"/>
    </location>
</feature>